<dbReference type="Pfam" id="PF14579">
    <property type="entry name" value="HHH_6"/>
    <property type="match status" value="1"/>
</dbReference>
<keyword evidence="2" id="KW-0548">Nucleotidyltransferase</keyword>
<dbReference type="PANTHER" id="PTHR32294:SF4">
    <property type="entry name" value="ERROR-PRONE DNA POLYMERASE"/>
    <property type="match status" value="1"/>
</dbReference>
<evidence type="ECO:0000313" key="2">
    <source>
        <dbReference type="EMBL" id="KON63154.1"/>
    </source>
</evidence>
<keyword evidence="3" id="KW-1185">Reference proteome</keyword>
<evidence type="ECO:0000313" key="3">
    <source>
        <dbReference type="Proteomes" id="UP000037566"/>
    </source>
</evidence>
<feature type="domain" description="DNA polymerase helix-hairpin-helix motif" evidence="1">
    <location>
        <begin position="2"/>
        <end position="57"/>
    </location>
</feature>
<dbReference type="InterPro" id="IPR029460">
    <property type="entry name" value="DNAPol_HHH"/>
</dbReference>
<organism evidence="2 3">
    <name type="scientific">Komagataeibacter europaeus</name>
    <name type="common">Gluconacetobacter europaeus</name>
    <dbReference type="NCBI Taxonomy" id="33995"/>
    <lineage>
        <taxon>Bacteria</taxon>
        <taxon>Pseudomonadati</taxon>
        <taxon>Pseudomonadota</taxon>
        <taxon>Alphaproteobacteria</taxon>
        <taxon>Acetobacterales</taxon>
        <taxon>Acetobacteraceae</taxon>
        <taxon>Komagataeibacter</taxon>
    </lineage>
</organism>
<dbReference type="EC" id="2.7.7.7" evidence="2"/>
<gene>
    <name evidence="2" type="primary">dnaE23</name>
    <name evidence="2" type="ORF">KOEU_33530</name>
</gene>
<name>A0A0M0ED02_KOMEU</name>
<dbReference type="AlphaFoldDB" id="A0A0M0ED02"/>
<evidence type="ECO:0000259" key="1">
    <source>
        <dbReference type="Pfam" id="PF14579"/>
    </source>
</evidence>
<dbReference type="GO" id="GO:0006260">
    <property type="term" value="P:DNA replication"/>
    <property type="evidence" value="ECO:0007669"/>
    <property type="project" value="InterPro"/>
</dbReference>
<dbReference type="InterPro" id="IPR004805">
    <property type="entry name" value="DnaE2/DnaE/PolC"/>
</dbReference>
<dbReference type="GO" id="GO:0003887">
    <property type="term" value="F:DNA-directed DNA polymerase activity"/>
    <property type="evidence" value="ECO:0007669"/>
    <property type="project" value="UniProtKB-EC"/>
</dbReference>
<reference evidence="2" key="1">
    <citation type="submission" date="2015-08" db="EMBL/GenBank/DDBJ databases">
        <title>Draft genome sequence of Komagataeibacter europaeus CECT 8546 a cellulose producer strain from vinegar produced by the traditional method.</title>
        <authorList>
            <person name="Poehlein A."/>
            <person name="Valera M.J."/>
            <person name="Haack F.S."/>
            <person name="Mas A."/>
            <person name="Daniel R."/>
            <person name="Streit W.R."/>
            <person name="Mateo E."/>
        </authorList>
    </citation>
    <scope>NUCLEOTIDE SEQUENCE [LARGE SCALE GENOMIC DNA]</scope>
    <source>
        <strain evidence="2">CECT 8546</strain>
    </source>
</reference>
<dbReference type="STRING" id="33995.KOEU_33530"/>
<dbReference type="GO" id="GO:0008408">
    <property type="term" value="F:3'-5' exonuclease activity"/>
    <property type="evidence" value="ECO:0007669"/>
    <property type="project" value="InterPro"/>
</dbReference>
<protein>
    <submittedName>
        <fullName evidence="2">Error-prone DNA polymerase</fullName>
        <ecNumber evidence="2">2.7.7.7</ecNumber>
    </submittedName>
</protein>
<sequence length="174" mass="19131">MKGLANEDAARIVAARGDRPFASVDDLWRRAGVKGTALTHLAEADAFRPGLGLARREALWAIKALRDEPLPLFAAATVMREAEEPDVLLQPMRDGAEVARDYNRTGLTLRDHPLAFLRADLIEREMVTCRQALEARDRSSLSVAGLVLGRRFGRRRGVRDAGGRNGGDQCHHLA</sequence>
<dbReference type="Proteomes" id="UP000037566">
    <property type="component" value="Unassembled WGS sequence"/>
</dbReference>
<keyword evidence="2" id="KW-0808">Transferase</keyword>
<dbReference type="EMBL" id="LHUQ01000041">
    <property type="protein sequence ID" value="KON63154.1"/>
    <property type="molecule type" value="Genomic_DNA"/>
</dbReference>
<accession>A0A0M0ED02</accession>
<proteinExistence type="predicted"/>
<comment type="caution">
    <text evidence="2">The sequence shown here is derived from an EMBL/GenBank/DDBJ whole genome shotgun (WGS) entry which is preliminary data.</text>
</comment>
<dbReference type="PANTHER" id="PTHR32294">
    <property type="entry name" value="DNA POLYMERASE III SUBUNIT ALPHA"/>
    <property type="match status" value="1"/>
</dbReference>
<dbReference type="PATRIC" id="fig|33995.3.peg.3714"/>